<reference evidence="2 3" key="1">
    <citation type="journal article" date="2023" name="G3 (Bethesda)">
        <title>A chromosome-level genome assembly of Zasmidium syzygii isolated from banana leaves.</title>
        <authorList>
            <person name="van Westerhoven A.C."/>
            <person name="Mehrabi R."/>
            <person name="Talebi R."/>
            <person name="Steentjes M.B.F."/>
            <person name="Corcolon B."/>
            <person name="Chong P.A."/>
            <person name="Kema G.H.J."/>
            <person name="Seidl M.F."/>
        </authorList>
    </citation>
    <scope>NUCLEOTIDE SEQUENCE [LARGE SCALE GENOMIC DNA]</scope>
    <source>
        <strain evidence="2 3">P124</strain>
    </source>
</reference>
<evidence type="ECO:0000313" key="3">
    <source>
        <dbReference type="Proteomes" id="UP001305779"/>
    </source>
</evidence>
<feature type="chain" id="PRO_5046620904" description="Bulb-type lectin domain-containing protein" evidence="1">
    <location>
        <begin position="19"/>
        <end position="175"/>
    </location>
</feature>
<gene>
    <name evidence="2" type="ORF">PRZ48_002796</name>
</gene>
<dbReference type="Proteomes" id="UP001305779">
    <property type="component" value="Unassembled WGS sequence"/>
</dbReference>
<dbReference type="EMBL" id="JAXOVC010000002">
    <property type="protein sequence ID" value="KAK4504833.1"/>
    <property type="molecule type" value="Genomic_DNA"/>
</dbReference>
<evidence type="ECO:0008006" key="4">
    <source>
        <dbReference type="Google" id="ProtNLM"/>
    </source>
</evidence>
<evidence type="ECO:0000256" key="1">
    <source>
        <dbReference type="SAM" id="SignalP"/>
    </source>
</evidence>
<protein>
    <recommendedName>
        <fullName evidence="4">Bulb-type lectin domain-containing protein</fullName>
    </recommendedName>
</protein>
<sequence>MRLLSTFSLAVGLSSALAIPVDEASNSALTKRDAVTYLPGQFTVYTSPNPFVTVNNCNFIFEPSVCQIYVYCSGAFKQAIGGQTGNCNSPDYGLLNYQEGTGNLYIARDNDPNQVLWQTGVSSDYLEFNNFAPYIQAKYNNGVAGYSSPTNPPNAPGCGTYAGDCTGPGYPPKTG</sequence>
<proteinExistence type="predicted"/>
<feature type="signal peptide" evidence="1">
    <location>
        <begin position="1"/>
        <end position="18"/>
    </location>
</feature>
<organism evidence="2 3">
    <name type="scientific">Zasmidium cellare</name>
    <name type="common">Wine cellar mold</name>
    <name type="synonym">Racodium cellare</name>
    <dbReference type="NCBI Taxonomy" id="395010"/>
    <lineage>
        <taxon>Eukaryota</taxon>
        <taxon>Fungi</taxon>
        <taxon>Dikarya</taxon>
        <taxon>Ascomycota</taxon>
        <taxon>Pezizomycotina</taxon>
        <taxon>Dothideomycetes</taxon>
        <taxon>Dothideomycetidae</taxon>
        <taxon>Mycosphaerellales</taxon>
        <taxon>Mycosphaerellaceae</taxon>
        <taxon>Zasmidium</taxon>
    </lineage>
</organism>
<evidence type="ECO:0000313" key="2">
    <source>
        <dbReference type="EMBL" id="KAK4504833.1"/>
    </source>
</evidence>
<keyword evidence="1" id="KW-0732">Signal</keyword>
<comment type="caution">
    <text evidence="2">The sequence shown here is derived from an EMBL/GenBank/DDBJ whole genome shotgun (WGS) entry which is preliminary data.</text>
</comment>
<accession>A0ABR0EVH2</accession>
<name>A0ABR0EVH2_ZASCE</name>
<keyword evidence="3" id="KW-1185">Reference proteome</keyword>